<gene>
    <name evidence="1" type="ORF">NCTC12391_01777</name>
</gene>
<dbReference type="EMBL" id="CAACXN010000015">
    <property type="protein sequence ID" value="VEW13532.1"/>
    <property type="molecule type" value="Genomic_DNA"/>
</dbReference>
<protein>
    <submittedName>
        <fullName evidence="1">Uncharacterized protein conserved in bacteria</fullName>
    </submittedName>
</protein>
<dbReference type="RefSeq" id="WP_190246878.1">
    <property type="nucleotide sequence ID" value="NZ_CAACXN010000015.1"/>
</dbReference>
<dbReference type="PANTHER" id="PTHR14136">
    <property type="entry name" value="BTB_POZ DOMAIN-CONTAINING PROTEIN KCTD9"/>
    <property type="match status" value="1"/>
</dbReference>
<dbReference type="Gene3D" id="2.160.20.80">
    <property type="entry name" value="E3 ubiquitin-protein ligase SopA"/>
    <property type="match status" value="1"/>
</dbReference>
<dbReference type="AlphaFoldDB" id="A0A449D7V8"/>
<dbReference type="InterPro" id="IPR051082">
    <property type="entry name" value="Pentapeptide-BTB/POZ_domain"/>
</dbReference>
<dbReference type="InterPro" id="IPR001646">
    <property type="entry name" value="5peptide_repeat"/>
</dbReference>
<organism evidence="1 2">
    <name type="scientific">Brevibacterium casei</name>
    <dbReference type="NCBI Taxonomy" id="33889"/>
    <lineage>
        <taxon>Bacteria</taxon>
        <taxon>Bacillati</taxon>
        <taxon>Actinomycetota</taxon>
        <taxon>Actinomycetes</taxon>
        <taxon>Micrococcales</taxon>
        <taxon>Brevibacteriaceae</taxon>
        <taxon>Brevibacterium</taxon>
    </lineage>
</organism>
<proteinExistence type="predicted"/>
<evidence type="ECO:0000313" key="2">
    <source>
        <dbReference type="Proteomes" id="UP000386281"/>
    </source>
</evidence>
<dbReference type="Proteomes" id="UP000386281">
    <property type="component" value="Unassembled WGS sequence"/>
</dbReference>
<dbReference type="Pfam" id="PF00805">
    <property type="entry name" value="Pentapeptide"/>
    <property type="match status" value="1"/>
</dbReference>
<evidence type="ECO:0000313" key="1">
    <source>
        <dbReference type="EMBL" id="VEW13532.1"/>
    </source>
</evidence>
<reference evidence="1 2" key="1">
    <citation type="submission" date="2019-02" db="EMBL/GenBank/DDBJ databases">
        <authorList>
            <consortium name="Pathogen Informatics"/>
        </authorList>
    </citation>
    <scope>NUCLEOTIDE SEQUENCE [LARGE SCALE GENOMIC DNA]</scope>
    <source>
        <strain evidence="1 2">3012STDY7078520</strain>
    </source>
</reference>
<dbReference type="PANTHER" id="PTHR14136:SF17">
    <property type="entry name" value="BTB_POZ DOMAIN-CONTAINING PROTEIN KCTD9"/>
    <property type="match status" value="1"/>
</dbReference>
<dbReference type="SUPFAM" id="SSF141571">
    <property type="entry name" value="Pentapeptide repeat-like"/>
    <property type="match status" value="1"/>
</dbReference>
<accession>A0A449D7V8</accession>
<name>A0A449D7V8_9MICO</name>
<sequence>MNTKTNAQKIQEWRDAHPGARLNHAALRDLVGADLRWADLVGANLIGANLSDADLRGADLSDANLSGADRWGGLRLDGLASGQVTMVPTPNGWVLSVGCWSGTVDELEALASGDEGWPEAVGEERERRRPGLLALVPVLRAHQEYHHDKLVVVQEKWGSDDA</sequence>